<dbReference type="InterPro" id="IPR005031">
    <property type="entry name" value="COQ10_START"/>
</dbReference>
<dbReference type="InterPro" id="IPR010099">
    <property type="entry name" value="SDR39U1"/>
</dbReference>
<dbReference type="PANTHER" id="PTHR11092">
    <property type="entry name" value="SUGAR NUCLEOTIDE EPIMERASE RELATED"/>
    <property type="match status" value="1"/>
</dbReference>
<protein>
    <submittedName>
        <fullName evidence="6">TIGR01777 family protein</fullName>
    </submittedName>
</protein>
<feature type="domain" description="DUF1731" evidence="5">
    <location>
        <begin position="400"/>
        <end position="442"/>
    </location>
</feature>
<evidence type="ECO:0000256" key="1">
    <source>
        <dbReference type="ARBA" id="ARBA00008918"/>
    </source>
</evidence>
<dbReference type="InterPro" id="IPR023393">
    <property type="entry name" value="START-like_dom_sf"/>
</dbReference>
<dbReference type="InterPro" id="IPR001509">
    <property type="entry name" value="Epimerase_deHydtase"/>
</dbReference>
<reference evidence="6" key="1">
    <citation type="submission" date="2020-09" db="EMBL/GenBank/DDBJ databases">
        <title>Pelagicoccus enzymogenes sp. nov. with an EPS production, isolated from marine sediment.</title>
        <authorList>
            <person name="Feng X."/>
        </authorList>
    </citation>
    <scope>NUCLEOTIDE SEQUENCE</scope>
    <source>
        <strain evidence="6">NFK12</strain>
    </source>
</reference>
<comment type="similarity">
    <text evidence="1">Belongs to the ribosome association toxin RatA family.</text>
</comment>
<dbReference type="InterPro" id="IPR013549">
    <property type="entry name" value="DUF1731"/>
</dbReference>
<name>A0A927IFV8_9BACT</name>
<evidence type="ECO:0000259" key="3">
    <source>
        <dbReference type="Pfam" id="PF01370"/>
    </source>
</evidence>
<evidence type="ECO:0000313" key="6">
    <source>
        <dbReference type="EMBL" id="MBD5778199.1"/>
    </source>
</evidence>
<evidence type="ECO:0000256" key="2">
    <source>
        <dbReference type="ARBA" id="ARBA00009353"/>
    </source>
</evidence>
<feature type="domain" description="Coenzyme Q-binding protein COQ10 START" evidence="4">
    <location>
        <begin position="9"/>
        <end position="123"/>
    </location>
</feature>
<dbReference type="SUPFAM" id="SSF55961">
    <property type="entry name" value="Bet v1-like"/>
    <property type="match status" value="1"/>
</dbReference>
<comment type="similarity">
    <text evidence="2">Belongs to the NAD(P)-dependent epimerase/dehydratase family. SDR39U1 subfamily.</text>
</comment>
<dbReference type="SUPFAM" id="SSF51735">
    <property type="entry name" value="NAD(P)-binding Rossmann-fold domains"/>
    <property type="match status" value="1"/>
</dbReference>
<evidence type="ECO:0000313" key="7">
    <source>
        <dbReference type="Proteomes" id="UP000622317"/>
    </source>
</evidence>
<evidence type="ECO:0000259" key="5">
    <source>
        <dbReference type="Pfam" id="PF08338"/>
    </source>
</evidence>
<dbReference type="Gene3D" id="3.40.50.720">
    <property type="entry name" value="NAD(P)-binding Rossmann-like Domain"/>
    <property type="match status" value="1"/>
</dbReference>
<proteinExistence type="inferred from homology"/>
<dbReference type="Proteomes" id="UP000622317">
    <property type="component" value="Unassembled WGS sequence"/>
</dbReference>
<organism evidence="6 7">
    <name type="scientific">Pelagicoccus enzymogenes</name>
    <dbReference type="NCBI Taxonomy" id="2773457"/>
    <lineage>
        <taxon>Bacteria</taxon>
        <taxon>Pseudomonadati</taxon>
        <taxon>Verrucomicrobiota</taxon>
        <taxon>Opitutia</taxon>
        <taxon>Puniceicoccales</taxon>
        <taxon>Pelagicoccaceae</taxon>
        <taxon>Pelagicoccus</taxon>
    </lineage>
</organism>
<dbReference type="NCBIfam" id="TIGR01777">
    <property type="entry name" value="yfcH"/>
    <property type="match status" value="1"/>
</dbReference>
<gene>
    <name evidence="6" type="ORF">IEN85_01655</name>
</gene>
<dbReference type="AlphaFoldDB" id="A0A927IFV8"/>
<feature type="domain" description="NAD-dependent epimerase/dehydratase" evidence="3">
    <location>
        <begin position="157"/>
        <end position="366"/>
    </location>
</feature>
<dbReference type="Pfam" id="PF03364">
    <property type="entry name" value="Polyketide_cyc"/>
    <property type="match status" value="1"/>
</dbReference>
<dbReference type="InterPro" id="IPR036291">
    <property type="entry name" value="NAD(P)-bd_dom_sf"/>
</dbReference>
<comment type="caution">
    <text evidence="6">The sequence shown here is derived from an EMBL/GenBank/DDBJ whole genome shotgun (WGS) entry which is preliminary data.</text>
</comment>
<sequence length="448" mass="49304">MKFEKRSSMPVSAQELFNWHGRPGAFARLCPPWQEMEVVKEDPGLAKGKRIELKMSTPIGKRTWHALHTECDAGLGFTDVQEKGPFKSWKHRHRFEPTGDGQCDLVDEIEFELPLGGLGESVARGELEKGFAYRHWITRRDQVLRQSIPRFETLKVAIVGGSGFLGTQLRALLEAQGHDVFIVTRNKRSESDIRWDPAAGEIELARLEGLDAVVHLAGENLTSGRWTEERKKRLWSSRVDATTFLVEALGRLERPPSVLLSGSGIGIYGSDPEAVFSEDSPRGEGFLAELCEAWEAAAARAESLDTRVCLLRTGVVIDPRGGALPKMLPAFRLGAGGPLGSGEQWFPWIGLEDWIGAVNWLLFAKNASGPVNLVAPQVVRQKDFARALGQALKRPAFLPAPRFALSALLGEMADEALLSSIHAKPGVLESVGYSFVLPDLRALFSKVI</sequence>
<dbReference type="CDD" id="cd07820">
    <property type="entry name" value="SRPBCC_3"/>
    <property type="match status" value="1"/>
</dbReference>
<dbReference type="EMBL" id="JACYFG010000002">
    <property type="protein sequence ID" value="MBD5778199.1"/>
    <property type="molecule type" value="Genomic_DNA"/>
</dbReference>
<evidence type="ECO:0000259" key="4">
    <source>
        <dbReference type="Pfam" id="PF03364"/>
    </source>
</evidence>
<accession>A0A927IFV8</accession>
<keyword evidence="7" id="KW-1185">Reference proteome</keyword>
<dbReference type="RefSeq" id="WP_191615318.1">
    <property type="nucleotide sequence ID" value="NZ_JACYFG010000002.1"/>
</dbReference>
<dbReference type="Pfam" id="PF01370">
    <property type="entry name" value="Epimerase"/>
    <property type="match status" value="1"/>
</dbReference>
<dbReference type="PANTHER" id="PTHR11092:SF0">
    <property type="entry name" value="EPIMERASE FAMILY PROTEIN SDR39U1"/>
    <property type="match status" value="1"/>
</dbReference>
<dbReference type="Pfam" id="PF08338">
    <property type="entry name" value="DUF1731"/>
    <property type="match status" value="1"/>
</dbReference>
<dbReference type="Gene3D" id="3.30.530.20">
    <property type="match status" value="1"/>
</dbReference>